<evidence type="ECO:0000313" key="2">
    <source>
        <dbReference type="Proteomes" id="UP000510721"/>
    </source>
</evidence>
<gene>
    <name evidence="1" type="ORF">FKV68_06715</name>
</gene>
<proteinExistence type="predicted"/>
<evidence type="ECO:0000313" key="1">
    <source>
        <dbReference type="EMBL" id="QLL61167.1"/>
    </source>
</evidence>
<dbReference type="Proteomes" id="UP000510721">
    <property type="component" value="Chromosome"/>
</dbReference>
<accession>A0A859QJ97</accession>
<organism evidence="1 2">
    <name type="scientific">Sinorhizobium mexicanum</name>
    <dbReference type="NCBI Taxonomy" id="375549"/>
    <lineage>
        <taxon>Bacteria</taxon>
        <taxon>Pseudomonadati</taxon>
        <taxon>Pseudomonadota</taxon>
        <taxon>Alphaproteobacteria</taxon>
        <taxon>Hyphomicrobiales</taxon>
        <taxon>Rhizobiaceae</taxon>
        <taxon>Sinorhizobium/Ensifer group</taxon>
        <taxon>Sinorhizobium</taxon>
    </lineage>
</organism>
<dbReference type="AlphaFoldDB" id="A0A859QJ97"/>
<reference evidence="1 2" key="1">
    <citation type="submission" date="2019-06" db="EMBL/GenBank/DDBJ databases">
        <title>Complete genome sequence of Ensifer mexicanus ITTG R7 isolated from nodules of Acacia angustissima (Mill.) Kuntze.</title>
        <authorList>
            <person name="Rincon-Rosales R."/>
            <person name="Rogel M.A."/>
            <person name="Guerrero G."/>
            <person name="Rincon-Molina C.I."/>
            <person name="Lopez-Lopez A."/>
            <person name="Martinez-Romero E."/>
        </authorList>
    </citation>
    <scope>NUCLEOTIDE SEQUENCE [LARGE SCALE GENOMIC DNA]</scope>
    <source>
        <strain evidence="1 2">ITTG R7</strain>
    </source>
</reference>
<name>A0A859QJ97_9HYPH</name>
<dbReference type="EMBL" id="CP041238">
    <property type="protein sequence ID" value="QLL61167.1"/>
    <property type="molecule type" value="Genomic_DNA"/>
</dbReference>
<dbReference type="KEGG" id="emx:FKV68_06715"/>
<keyword evidence="2" id="KW-1185">Reference proteome</keyword>
<protein>
    <submittedName>
        <fullName evidence="1">Uncharacterized protein</fullName>
    </submittedName>
</protein>
<sequence>MARRAPQRSVGADIPYADIFLRHQSPPLRCRASIGPKIGIDFRKARCVDSKTYSVLWRLSEGAAL</sequence>